<reference evidence="7 8" key="1">
    <citation type="submission" date="2018-07" db="EMBL/GenBank/DDBJ databases">
        <title>Dyella solisilvae sp. nov., isolated from the pine and broad-leaved mixed forest soil.</title>
        <authorList>
            <person name="Gao Z."/>
            <person name="Qiu L."/>
        </authorList>
    </citation>
    <scope>NUCLEOTIDE SEQUENCE [LARGE SCALE GENOMIC DNA]</scope>
    <source>
        <strain evidence="7 8">DHG54</strain>
    </source>
</reference>
<evidence type="ECO:0000256" key="2">
    <source>
        <dbReference type="ARBA" id="ARBA00022692"/>
    </source>
</evidence>
<evidence type="ECO:0000256" key="5">
    <source>
        <dbReference type="SAM" id="Phobius"/>
    </source>
</evidence>
<dbReference type="InterPro" id="IPR007016">
    <property type="entry name" value="O-antigen_ligase-rel_domated"/>
</dbReference>
<dbReference type="InterPro" id="IPR051533">
    <property type="entry name" value="WaaL-like"/>
</dbReference>
<proteinExistence type="predicted"/>
<name>A0A370K2V5_9GAMM</name>
<gene>
    <name evidence="7" type="ORF">DVT68_19090</name>
</gene>
<feature type="transmembrane region" description="Helical" evidence="5">
    <location>
        <begin position="154"/>
        <end position="174"/>
    </location>
</feature>
<dbReference type="OrthoDB" id="8554812at2"/>
<feature type="domain" description="O-antigen ligase-related" evidence="6">
    <location>
        <begin position="188"/>
        <end position="351"/>
    </location>
</feature>
<evidence type="ECO:0000259" key="6">
    <source>
        <dbReference type="Pfam" id="PF04932"/>
    </source>
</evidence>
<keyword evidence="3 5" id="KW-1133">Transmembrane helix</keyword>
<dbReference type="Pfam" id="PF04932">
    <property type="entry name" value="Wzy_C"/>
    <property type="match status" value="1"/>
</dbReference>
<feature type="transmembrane region" description="Helical" evidence="5">
    <location>
        <begin position="91"/>
        <end position="109"/>
    </location>
</feature>
<dbReference type="Proteomes" id="UP000254711">
    <property type="component" value="Unassembled WGS sequence"/>
</dbReference>
<organism evidence="7 8">
    <name type="scientific">Dyella solisilvae</name>
    <dbReference type="NCBI Taxonomy" id="1920168"/>
    <lineage>
        <taxon>Bacteria</taxon>
        <taxon>Pseudomonadati</taxon>
        <taxon>Pseudomonadota</taxon>
        <taxon>Gammaproteobacteria</taxon>
        <taxon>Lysobacterales</taxon>
        <taxon>Rhodanobacteraceae</taxon>
        <taxon>Dyella</taxon>
    </lineage>
</organism>
<dbReference type="EMBL" id="QQSY01000008">
    <property type="protein sequence ID" value="RDI96996.1"/>
    <property type="molecule type" value="Genomic_DNA"/>
</dbReference>
<feature type="transmembrane region" description="Helical" evidence="5">
    <location>
        <begin position="373"/>
        <end position="390"/>
    </location>
</feature>
<feature type="transmembrane region" description="Helical" evidence="5">
    <location>
        <begin position="20"/>
        <end position="48"/>
    </location>
</feature>
<dbReference type="PANTHER" id="PTHR37422">
    <property type="entry name" value="TEICHURONIC ACID BIOSYNTHESIS PROTEIN TUAE"/>
    <property type="match status" value="1"/>
</dbReference>
<protein>
    <submittedName>
        <fullName evidence="7">O-antigen ligase domain-containing protein</fullName>
    </submittedName>
</protein>
<evidence type="ECO:0000313" key="8">
    <source>
        <dbReference type="Proteomes" id="UP000254711"/>
    </source>
</evidence>
<dbReference type="GO" id="GO:0016874">
    <property type="term" value="F:ligase activity"/>
    <property type="evidence" value="ECO:0007669"/>
    <property type="project" value="UniProtKB-KW"/>
</dbReference>
<dbReference type="AlphaFoldDB" id="A0A370K2V5"/>
<evidence type="ECO:0000256" key="1">
    <source>
        <dbReference type="ARBA" id="ARBA00004141"/>
    </source>
</evidence>
<keyword evidence="8" id="KW-1185">Reference proteome</keyword>
<feature type="transmembrane region" description="Helical" evidence="5">
    <location>
        <begin position="396"/>
        <end position="414"/>
    </location>
</feature>
<keyword evidence="2 5" id="KW-0812">Transmembrane</keyword>
<dbReference type="PANTHER" id="PTHR37422:SF21">
    <property type="entry name" value="EXOQ-LIKE PROTEIN"/>
    <property type="match status" value="1"/>
</dbReference>
<evidence type="ECO:0000313" key="7">
    <source>
        <dbReference type="EMBL" id="RDI96996.1"/>
    </source>
</evidence>
<sequence length="423" mass="45627">MNSFVPALKAALRSPLLPFWLVIALLPFGRSSELGTFLCLVGVVLLFVRHPSALREHAGARLLLWLLAAYVAAALISAVDSVAPSKSWSTVAALLRYVPLGLYACFAIRREEKLDALYLAVAVVVALWAVDAWVQAVTGWSLGGRAEAERISGIFGATNLKLGPTLSVLSPFVLWTAHRRWGLRGLMLAFLLLLGPVLLSGSRGSWVCYALVTLGFAWRVTGSPLRFLAATGLGLALLVLAGGVAWKTSDRFQLRMERTLQALQGSDQGLDTALSGRLDIWRTSLSMFKAHPINGVGVRAFRNAYPAYAPANDHFVVSDEACGVGEGACHAHQWVLEVLTETGTLGMLCWLAAIGAALAAWRRVGATPRSRAFPVTLALGVMLFPLNTHLAFYSAWWGLLFAWLLGLWCAALYVHPAQRGTAA</sequence>
<keyword evidence="7" id="KW-0436">Ligase</keyword>
<keyword evidence="4 5" id="KW-0472">Membrane</keyword>
<evidence type="ECO:0000256" key="4">
    <source>
        <dbReference type="ARBA" id="ARBA00023136"/>
    </source>
</evidence>
<comment type="caution">
    <text evidence="7">The sequence shown here is derived from an EMBL/GenBank/DDBJ whole genome shotgun (WGS) entry which is preliminary data.</text>
</comment>
<evidence type="ECO:0000256" key="3">
    <source>
        <dbReference type="ARBA" id="ARBA00022989"/>
    </source>
</evidence>
<feature type="transmembrane region" description="Helical" evidence="5">
    <location>
        <begin position="181"/>
        <end position="198"/>
    </location>
</feature>
<comment type="subcellular location">
    <subcellularLocation>
        <location evidence="1">Membrane</location>
        <topology evidence="1">Multi-pass membrane protein</topology>
    </subcellularLocation>
</comment>
<accession>A0A370K2V5</accession>
<dbReference type="RefSeq" id="WP_114826803.1">
    <property type="nucleotide sequence ID" value="NZ_QQSY01000008.1"/>
</dbReference>
<feature type="transmembrane region" description="Helical" evidence="5">
    <location>
        <begin position="116"/>
        <end position="134"/>
    </location>
</feature>
<feature type="transmembrane region" description="Helical" evidence="5">
    <location>
        <begin position="60"/>
        <end position="79"/>
    </location>
</feature>
<dbReference type="GO" id="GO:0016020">
    <property type="term" value="C:membrane"/>
    <property type="evidence" value="ECO:0007669"/>
    <property type="project" value="UniProtKB-SubCell"/>
</dbReference>
<feature type="transmembrane region" description="Helical" evidence="5">
    <location>
        <begin position="227"/>
        <end position="246"/>
    </location>
</feature>